<gene>
    <name evidence="2" type="ORF">AVDCRST_MAG93-360</name>
</gene>
<evidence type="ECO:0000313" key="2">
    <source>
        <dbReference type="EMBL" id="CAA9218913.1"/>
    </source>
</evidence>
<organism evidence="2">
    <name type="scientific">uncultured Chloroflexia bacterium</name>
    <dbReference type="NCBI Taxonomy" id="1672391"/>
    <lineage>
        <taxon>Bacteria</taxon>
        <taxon>Bacillati</taxon>
        <taxon>Chloroflexota</taxon>
        <taxon>Chloroflexia</taxon>
        <taxon>environmental samples</taxon>
    </lineage>
</organism>
<protein>
    <submittedName>
        <fullName evidence="2">Uncharacterized protein</fullName>
    </submittedName>
</protein>
<name>A0A6J4HDZ3_9CHLR</name>
<reference evidence="2" key="1">
    <citation type="submission" date="2020-02" db="EMBL/GenBank/DDBJ databases">
        <authorList>
            <person name="Meier V. D."/>
        </authorList>
    </citation>
    <scope>NUCLEOTIDE SEQUENCE</scope>
    <source>
        <strain evidence="2">AVDCRST_MAG93</strain>
    </source>
</reference>
<dbReference type="AlphaFoldDB" id="A0A6J4HDZ3"/>
<feature type="region of interest" description="Disordered" evidence="1">
    <location>
        <begin position="1"/>
        <end position="26"/>
    </location>
</feature>
<accession>A0A6J4HDZ3</accession>
<dbReference type="EMBL" id="CADCTR010000116">
    <property type="protein sequence ID" value="CAA9218913.1"/>
    <property type="molecule type" value="Genomic_DNA"/>
</dbReference>
<sequence length="45" mass="5167">MVVAAVTGRRRRSETMPVEGDTESVDHADQCRMRAVSRIYKKPYI</sequence>
<proteinExistence type="predicted"/>
<evidence type="ECO:0000256" key="1">
    <source>
        <dbReference type="SAM" id="MobiDB-lite"/>
    </source>
</evidence>